<dbReference type="Pfam" id="PF01494">
    <property type="entry name" value="FAD_binding_3"/>
    <property type="match status" value="1"/>
</dbReference>
<reference evidence="4" key="1">
    <citation type="journal article" date="2019" name="Int. J. Syst. Evol. Microbiol.">
        <title>The Global Catalogue of Microorganisms (GCM) 10K type strain sequencing project: providing services to taxonomists for standard genome sequencing and annotation.</title>
        <authorList>
            <consortium name="The Broad Institute Genomics Platform"/>
            <consortium name="The Broad Institute Genome Sequencing Center for Infectious Disease"/>
            <person name="Wu L."/>
            <person name="Ma J."/>
        </authorList>
    </citation>
    <scope>NUCLEOTIDE SEQUENCE [LARGE SCALE GENOMIC DNA]</scope>
    <source>
        <strain evidence="4">KCTC 42087</strain>
    </source>
</reference>
<dbReference type="NCBIfam" id="NF004833">
    <property type="entry name" value="PRK06185.1-1"/>
    <property type="match status" value="1"/>
</dbReference>
<dbReference type="SUPFAM" id="SSF51905">
    <property type="entry name" value="FAD/NAD(P)-binding domain"/>
    <property type="match status" value="1"/>
</dbReference>
<dbReference type="PRINTS" id="PR00420">
    <property type="entry name" value="RNGMNOXGNASE"/>
</dbReference>
<evidence type="ECO:0000259" key="2">
    <source>
        <dbReference type="Pfam" id="PF01494"/>
    </source>
</evidence>
<gene>
    <name evidence="3" type="ORF">ACFPZN_09950</name>
</gene>
<keyword evidence="4" id="KW-1185">Reference proteome</keyword>
<dbReference type="RefSeq" id="WP_378281551.1">
    <property type="nucleotide sequence ID" value="NZ_JBHSON010000011.1"/>
</dbReference>
<keyword evidence="1" id="KW-0560">Oxidoreductase</keyword>
<proteinExistence type="predicted"/>
<feature type="domain" description="FAD-binding" evidence="2">
    <location>
        <begin position="6"/>
        <end position="346"/>
    </location>
</feature>
<dbReference type="EMBL" id="JBHSON010000011">
    <property type="protein sequence ID" value="MFC5745929.1"/>
    <property type="molecule type" value="Genomic_DNA"/>
</dbReference>
<dbReference type="PANTHER" id="PTHR43476:SF5">
    <property type="entry name" value="FAD-DEPENDENT MONOOXYGENASE"/>
    <property type="match status" value="1"/>
</dbReference>
<name>A0ABW0ZVJ4_9ACTN</name>
<dbReference type="InterPro" id="IPR050631">
    <property type="entry name" value="PheA/TfdB_FAD_monoxygenase"/>
</dbReference>
<comment type="caution">
    <text evidence="3">The sequence shown here is derived from an EMBL/GenBank/DDBJ whole genome shotgun (WGS) entry which is preliminary data.</text>
</comment>
<dbReference type="Proteomes" id="UP001596074">
    <property type="component" value="Unassembled WGS sequence"/>
</dbReference>
<evidence type="ECO:0000256" key="1">
    <source>
        <dbReference type="ARBA" id="ARBA00023002"/>
    </source>
</evidence>
<accession>A0ABW0ZVJ4</accession>
<organism evidence="3 4">
    <name type="scientific">Actinomadura rugatobispora</name>
    <dbReference type="NCBI Taxonomy" id="1994"/>
    <lineage>
        <taxon>Bacteria</taxon>
        <taxon>Bacillati</taxon>
        <taxon>Actinomycetota</taxon>
        <taxon>Actinomycetes</taxon>
        <taxon>Streptosporangiales</taxon>
        <taxon>Thermomonosporaceae</taxon>
        <taxon>Actinomadura</taxon>
    </lineage>
</organism>
<dbReference type="InterPro" id="IPR036188">
    <property type="entry name" value="FAD/NAD-bd_sf"/>
</dbReference>
<dbReference type="Gene3D" id="3.50.50.60">
    <property type="entry name" value="FAD/NAD(P)-binding domain"/>
    <property type="match status" value="2"/>
</dbReference>
<evidence type="ECO:0000313" key="4">
    <source>
        <dbReference type="Proteomes" id="UP001596074"/>
    </source>
</evidence>
<evidence type="ECO:0000313" key="3">
    <source>
        <dbReference type="EMBL" id="MFC5745929.1"/>
    </source>
</evidence>
<dbReference type="NCBIfam" id="NF004834">
    <property type="entry name" value="PRK06185.1-3"/>
    <property type="match status" value="1"/>
</dbReference>
<dbReference type="InterPro" id="IPR002938">
    <property type="entry name" value="FAD-bd"/>
</dbReference>
<protein>
    <submittedName>
        <fullName evidence="3">FAD-dependent oxidoreductase</fullName>
    </submittedName>
</protein>
<sequence length="412" mass="45621">MTCTDRTTVAIAGGGPAGMMLGLLLARAGIEVTVLEKHGDFLRDFRGDTIHPSTLRVLEELGLLDRFLELPHFKARELVGQTDSGKVILVDLRGFGAKYPYIAFVPQWDFLGLLSDVARRYPTFRLVMNAEAEALVTAGRQVTGVRYRTPEGVRELTADLVVAADGRHSRLREVALPRPREFGAPMDVVWFRLSRKETDPVATFGRLARGNFLVNINRGTYWQLAYLIPKDGYPQLVAAGIERLRSKIAELLPHLADRVDELRSFSDVSVLTVRVNRLRRWYRPGLLAIGDAAHAMSPIGGVGINLAIQDAVATANLLTEKLRAHAVTEADLARVQRRRTFPTVVTQALQVVIQRTVISSVLSEDGGAVRIPRPLRALARRRLFRRVPGHIIGTGVRPEHVRTPEAISPRAA</sequence>
<dbReference type="PANTHER" id="PTHR43476">
    <property type="entry name" value="3-(3-HYDROXY-PHENYL)PROPIONATE/3-HYDROXYCINNAMIC ACID HYDROXYLASE"/>
    <property type="match status" value="1"/>
</dbReference>